<dbReference type="SUPFAM" id="SSF53474">
    <property type="entry name" value="alpha/beta-Hydrolases"/>
    <property type="match status" value="1"/>
</dbReference>
<dbReference type="RefSeq" id="WP_110127985.1">
    <property type="nucleotide sequence ID" value="NZ_QHLY01000012.1"/>
</dbReference>
<comment type="caution">
    <text evidence="3">The sequence shown here is derived from an EMBL/GenBank/DDBJ whole genome shotgun (WGS) entry which is preliminary data.</text>
</comment>
<evidence type="ECO:0000259" key="2">
    <source>
        <dbReference type="Pfam" id="PF07859"/>
    </source>
</evidence>
<dbReference type="PANTHER" id="PTHR48081:SF8">
    <property type="entry name" value="ALPHA_BETA HYDROLASE FOLD-3 DOMAIN-CONTAINING PROTEIN-RELATED"/>
    <property type="match status" value="1"/>
</dbReference>
<evidence type="ECO:0000313" key="4">
    <source>
        <dbReference type="Proteomes" id="UP000246722"/>
    </source>
</evidence>
<dbReference type="EMBL" id="QHLY01000012">
    <property type="protein sequence ID" value="PXA68318.1"/>
    <property type="molecule type" value="Genomic_DNA"/>
</dbReference>
<evidence type="ECO:0000256" key="1">
    <source>
        <dbReference type="ARBA" id="ARBA00022801"/>
    </source>
</evidence>
<dbReference type="InterPro" id="IPR050300">
    <property type="entry name" value="GDXG_lipolytic_enzyme"/>
</dbReference>
<proteinExistence type="predicted"/>
<dbReference type="InterPro" id="IPR013094">
    <property type="entry name" value="AB_hydrolase_3"/>
</dbReference>
<dbReference type="GO" id="GO:0016787">
    <property type="term" value="F:hydrolase activity"/>
    <property type="evidence" value="ECO:0007669"/>
    <property type="project" value="UniProtKB-KW"/>
</dbReference>
<keyword evidence="4" id="KW-1185">Reference proteome</keyword>
<dbReference type="AlphaFoldDB" id="A0A317ZR30"/>
<dbReference type="InterPro" id="IPR029058">
    <property type="entry name" value="AB_hydrolase_fold"/>
</dbReference>
<organism evidence="3 4">
    <name type="scientific">Cryobacterium arcticum</name>
    <dbReference type="NCBI Taxonomy" id="670052"/>
    <lineage>
        <taxon>Bacteria</taxon>
        <taxon>Bacillati</taxon>
        <taxon>Actinomycetota</taxon>
        <taxon>Actinomycetes</taxon>
        <taxon>Micrococcales</taxon>
        <taxon>Microbacteriaceae</taxon>
        <taxon>Cryobacterium</taxon>
    </lineage>
</organism>
<feature type="domain" description="Alpha/beta hydrolase fold-3" evidence="2">
    <location>
        <begin position="67"/>
        <end position="271"/>
    </location>
</feature>
<protein>
    <submittedName>
        <fullName evidence="3">Carboxylesterase</fullName>
    </submittedName>
</protein>
<dbReference type="Proteomes" id="UP000246722">
    <property type="component" value="Unassembled WGS sequence"/>
</dbReference>
<keyword evidence="1" id="KW-0378">Hydrolase</keyword>
<dbReference type="PANTHER" id="PTHR48081">
    <property type="entry name" value="AB HYDROLASE SUPERFAMILY PROTEIN C4A8.06C"/>
    <property type="match status" value="1"/>
</dbReference>
<accession>A0A317ZR30</accession>
<gene>
    <name evidence="3" type="ORF">CTB96_17020</name>
</gene>
<dbReference type="Pfam" id="PF07859">
    <property type="entry name" value="Abhydrolase_3"/>
    <property type="match status" value="1"/>
</dbReference>
<dbReference type="Gene3D" id="3.40.50.1820">
    <property type="entry name" value="alpha/beta hydrolase"/>
    <property type="match status" value="1"/>
</dbReference>
<name>A0A317ZR30_9MICO</name>
<dbReference type="OrthoDB" id="9803828at2"/>
<evidence type="ECO:0000313" key="3">
    <source>
        <dbReference type="EMBL" id="PXA68318.1"/>
    </source>
</evidence>
<sequence length="299" mass="31090">MTLPLWLADTIATLVQKAPGSPRLAPEVAFAEIPALTEHITIPTRHGDIPAVQYSPPGGAAGRGVYVNLHGGGFVIRHPEQDDALCRFIAATAGVTVLNVDYTPAPQSRFPGPVEQAYDVAAWAAASDRPWDGNKLAIGGQSAGGALAAGAARLALETGSPRIAAQVLMYPPLDLTVSAASKKAAGKETFLVRMGPIFDTAYCPDRARRGDRLISPAGPSDTTSLAGIAPALVITGQKDILRDEAARYSARLQDAGALIAHIDLPEVGHGFNILGAPREVVLPVYQAIAQAITNAFGKG</sequence>
<reference evidence="3 4" key="1">
    <citation type="submission" date="2018-05" db="EMBL/GenBank/DDBJ databases">
        <title>Genetic diversity of glacier-inhabiting Cryobacterium bacteria in China and description of Cryobacterium mengkeensis sp. nov. and Arthrobacter glacialis sp. nov.</title>
        <authorList>
            <person name="Liu Q."/>
            <person name="Xin Y.-H."/>
        </authorList>
    </citation>
    <scope>NUCLEOTIDE SEQUENCE [LARGE SCALE GENOMIC DNA]</scope>
    <source>
        <strain evidence="3 4">SK-1</strain>
    </source>
</reference>